<sequence>MTQHELSTLLREHVARDEPPAPLPGPTLQAGRRRLRTRRVTEWAAALAVLAVAGASLVTWTQLDDGGRAATAMDPASAQALEDYDALRMPALMDEQVRGVLERTAPELGESRFAAYDDQRRDLPERYWSKASALEVSYGPDEHRYSVSISHARSEAEGDPEAYCRDGLDGGYYLECTVSRTDDGDVVISMLEATRPMWGGRSHMVVQRKDLDTVDVDRLWFSRTVKVIKSETLLTYVTERVKATDPDPGSAPFTTPYADLAAIGTDPLLVMPVPPPGDNGCPAWSMPRPRHSVSCGSTAD</sequence>
<feature type="transmembrane region" description="Helical" evidence="2">
    <location>
        <begin position="43"/>
        <end position="63"/>
    </location>
</feature>
<evidence type="ECO:0000313" key="3">
    <source>
        <dbReference type="EMBL" id="MBB3044442.1"/>
    </source>
</evidence>
<evidence type="ECO:0000313" key="4">
    <source>
        <dbReference type="Proteomes" id="UP000589626"/>
    </source>
</evidence>
<proteinExistence type="predicted"/>
<name>A0A7W4W042_9ACTN</name>
<dbReference type="Proteomes" id="UP000589626">
    <property type="component" value="Unassembled WGS sequence"/>
</dbReference>
<feature type="region of interest" description="Disordered" evidence="1">
    <location>
        <begin position="281"/>
        <end position="300"/>
    </location>
</feature>
<evidence type="ECO:0000256" key="1">
    <source>
        <dbReference type="SAM" id="MobiDB-lite"/>
    </source>
</evidence>
<gene>
    <name evidence="3" type="ORF">FHU40_004279</name>
</gene>
<reference evidence="3 4" key="1">
    <citation type="submission" date="2020-08" db="EMBL/GenBank/DDBJ databases">
        <title>Sequencing the genomes of 1000 actinobacteria strains.</title>
        <authorList>
            <person name="Klenk H.-P."/>
        </authorList>
    </citation>
    <scope>NUCLEOTIDE SEQUENCE [LARGE SCALE GENOMIC DNA]</scope>
    <source>
        <strain evidence="3 4">DSM 105498</strain>
    </source>
</reference>
<dbReference type="AlphaFoldDB" id="A0A7W4W042"/>
<comment type="caution">
    <text evidence="3">The sequence shown here is derived from an EMBL/GenBank/DDBJ whole genome shotgun (WGS) entry which is preliminary data.</text>
</comment>
<keyword evidence="2" id="KW-0472">Membrane</keyword>
<keyword evidence="4" id="KW-1185">Reference proteome</keyword>
<accession>A0A7W4W042</accession>
<dbReference type="EMBL" id="JACHWR010000003">
    <property type="protein sequence ID" value="MBB3044442.1"/>
    <property type="molecule type" value="Genomic_DNA"/>
</dbReference>
<organism evidence="3 4">
    <name type="scientific">Nocardioides soli</name>
    <dbReference type="NCBI Taxonomy" id="1036020"/>
    <lineage>
        <taxon>Bacteria</taxon>
        <taxon>Bacillati</taxon>
        <taxon>Actinomycetota</taxon>
        <taxon>Actinomycetes</taxon>
        <taxon>Propionibacteriales</taxon>
        <taxon>Nocardioidaceae</taxon>
        <taxon>Nocardioides</taxon>
    </lineage>
</organism>
<dbReference type="RefSeq" id="WP_183594313.1">
    <property type="nucleotide sequence ID" value="NZ_JACHWR010000003.1"/>
</dbReference>
<evidence type="ECO:0000256" key="2">
    <source>
        <dbReference type="SAM" id="Phobius"/>
    </source>
</evidence>
<keyword evidence="2" id="KW-1133">Transmembrane helix</keyword>
<keyword evidence="2" id="KW-0812">Transmembrane</keyword>
<protein>
    <submittedName>
        <fullName evidence="3">Uncharacterized protein</fullName>
    </submittedName>
</protein>